<dbReference type="Gene3D" id="3.90.870.20">
    <property type="entry name" value="Carbamoyltransferase, C-terminal domain"/>
    <property type="match status" value="1"/>
</dbReference>
<proteinExistence type="inferred from homology"/>
<dbReference type="SUPFAM" id="SSF53067">
    <property type="entry name" value="Actin-like ATPase domain"/>
    <property type="match status" value="1"/>
</dbReference>
<dbReference type="InterPro" id="IPR031730">
    <property type="entry name" value="Carbam_trans_C"/>
</dbReference>
<dbReference type="CDD" id="cd24098">
    <property type="entry name" value="ASKHA_NBD_TobZ_N"/>
    <property type="match status" value="1"/>
</dbReference>
<dbReference type="Pfam" id="PF16861">
    <property type="entry name" value="Carbam_trans_C"/>
    <property type="match status" value="1"/>
</dbReference>
<gene>
    <name evidence="4" type="primary">nolO</name>
    <name evidence="4" type="ORF">GCM10011425_21200</name>
</gene>
<dbReference type="PANTHER" id="PTHR34847:SF1">
    <property type="entry name" value="NODULATION PROTEIN U"/>
    <property type="match status" value="1"/>
</dbReference>
<dbReference type="Gene3D" id="3.30.420.40">
    <property type="match status" value="2"/>
</dbReference>
<dbReference type="AlphaFoldDB" id="A0A917J8V1"/>
<comment type="caution">
    <text evidence="4">The sequence shown here is derived from an EMBL/GenBank/DDBJ whole genome shotgun (WGS) entry which is preliminary data.</text>
</comment>
<protein>
    <recommendedName>
        <fullName evidence="6">Carbamoyltransferase</fullName>
    </recommendedName>
</protein>
<dbReference type="InterPro" id="IPR043129">
    <property type="entry name" value="ATPase_NBD"/>
</dbReference>
<keyword evidence="5" id="KW-1185">Reference proteome</keyword>
<dbReference type="GO" id="GO:0003824">
    <property type="term" value="F:catalytic activity"/>
    <property type="evidence" value="ECO:0007669"/>
    <property type="project" value="InterPro"/>
</dbReference>
<feature type="domain" description="Carbamoyltransferase C-terminal" evidence="3">
    <location>
        <begin position="404"/>
        <end position="572"/>
    </location>
</feature>
<evidence type="ECO:0000313" key="4">
    <source>
        <dbReference type="EMBL" id="GGI50908.1"/>
    </source>
</evidence>
<evidence type="ECO:0008006" key="6">
    <source>
        <dbReference type="Google" id="ProtNLM"/>
    </source>
</evidence>
<dbReference type="InterPro" id="IPR051338">
    <property type="entry name" value="NodU/CmcH_Carbamoyltrnsfr"/>
</dbReference>
<comment type="similarity">
    <text evidence="1">Belongs to the NodU/CmcH family.</text>
</comment>
<dbReference type="Proteomes" id="UP000662074">
    <property type="component" value="Unassembled WGS sequence"/>
</dbReference>
<evidence type="ECO:0000259" key="2">
    <source>
        <dbReference type="Pfam" id="PF02543"/>
    </source>
</evidence>
<reference evidence="4" key="1">
    <citation type="journal article" date="2014" name="Int. J. Syst. Evol. Microbiol.">
        <title>Complete genome sequence of Corynebacterium casei LMG S-19264T (=DSM 44701T), isolated from a smear-ripened cheese.</title>
        <authorList>
            <consortium name="US DOE Joint Genome Institute (JGI-PGF)"/>
            <person name="Walter F."/>
            <person name="Albersmeier A."/>
            <person name="Kalinowski J."/>
            <person name="Ruckert C."/>
        </authorList>
    </citation>
    <scope>NUCLEOTIDE SEQUENCE</scope>
    <source>
        <strain evidence="4">CCM 8711</strain>
    </source>
</reference>
<evidence type="ECO:0000259" key="3">
    <source>
        <dbReference type="Pfam" id="PF16861"/>
    </source>
</evidence>
<dbReference type="EMBL" id="BMDO01000005">
    <property type="protein sequence ID" value="GGI50908.1"/>
    <property type="molecule type" value="Genomic_DNA"/>
</dbReference>
<dbReference type="PANTHER" id="PTHR34847">
    <property type="entry name" value="NODULATION PROTEIN U"/>
    <property type="match status" value="1"/>
</dbReference>
<reference evidence="4" key="2">
    <citation type="submission" date="2020-09" db="EMBL/GenBank/DDBJ databases">
        <authorList>
            <person name="Sun Q."/>
            <person name="Sedlacek I."/>
        </authorList>
    </citation>
    <scope>NUCLEOTIDE SEQUENCE</scope>
    <source>
        <strain evidence="4">CCM 8711</strain>
    </source>
</reference>
<dbReference type="InterPro" id="IPR003696">
    <property type="entry name" value="Carbtransf_dom"/>
</dbReference>
<sequence length="573" mass="64686">MYILGISAFYHDSAACLLLNDELIAAAQEERFTRKKNDDSFPEQAVKFCLQHAQIKLTDVQYVVFYEKPFLKFERLLETYISFVPRGMGSFLKAMPLWLKDKLFLKSKISKKLNGIDPEWKRSNPILFTDHHHAHAVSAFFPSPFNEAVILTVDGVGEWATTTVSTGKENHIKLEKEIRFPHSLGLLYSAFTYYLGFKVNSDEYKVMGLAPYGKPLYVNLIYEHLLKVQPDGSFWLNMDYFNYGTGLTMTNHRFSKLFGAKPRLPQEEVEAFHQNIASSIQQVIEEVMVKITRHLHQEYGIDSLCLAGGVALNCVCNAAIRKQSGFKNVWVQPAAGDAGGALGAAFSVYYEYLAQERSIVPGKDKMQQSLLGPCYGTQQIQHALANEGYSCDSLTADDFYRQLAQCLANGKVVGYFNGRAEFGPRALGSRSILADPRIGEMQTVLNQKIKLRESFRPFAPAILQEFADDYFEDAAVSPYMLFTFQAKEKVNALLPAVIHVDGSARVQTVNEEQHPDFYRVIKAFYDLTGRPVLINTSFNVMNEPVVCSPQDAIRCFNNTEMDVLAIGRFLVFK</sequence>
<name>A0A917J8V1_9SPHI</name>
<accession>A0A917J8V1</accession>
<dbReference type="InterPro" id="IPR038152">
    <property type="entry name" value="Carbam_trans_C_sf"/>
</dbReference>
<feature type="domain" description="Carbamoyltransferase" evidence="2">
    <location>
        <begin position="3"/>
        <end position="345"/>
    </location>
</feature>
<evidence type="ECO:0000313" key="5">
    <source>
        <dbReference type="Proteomes" id="UP000662074"/>
    </source>
</evidence>
<organism evidence="4 5">
    <name type="scientific">Mucilaginibacter galii</name>
    <dbReference type="NCBI Taxonomy" id="2005073"/>
    <lineage>
        <taxon>Bacteria</taxon>
        <taxon>Pseudomonadati</taxon>
        <taxon>Bacteroidota</taxon>
        <taxon>Sphingobacteriia</taxon>
        <taxon>Sphingobacteriales</taxon>
        <taxon>Sphingobacteriaceae</taxon>
        <taxon>Mucilaginibacter</taxon>
    </lineage>
</organism>
<evidence type="ECO:0000256" key="1">
    <source>
        <dbReference type="ARBA" id="ARBA00006129"/>
    </source>
</evidence>
<dbReference type="RefSeq" id="WP_188416487.1">
    <property type="nucleotide sequence ID" value="NZ_BMDO01000005.1"/>
</dbReference>
<dbReference type="Pfam" id="PF02543">
    <property type="entry name" value="Carbam_trans_N"/>
    <property type="match status" value="1"/>
</dbReference>